<dbReference type="EMBL" id="CP039852">
    <property type="protein sequence ID" value="QCZ92824.1"/>
    <property type="molecule type" value="Genomic_DNA"/>
</dbReference>
<accession>A0A5B7YB83</accession>
<keyword evidence="4" id="KW-1185">Reference proteome</keyword>
<protein>
    <submittedName>
        <fullName evidence="3">DUF2384 domain-containing protein</fullName>
    </submittedName>
</protein>
<dbReference type="AlphaFoldDB" id="A0A5B7YB83"/>
<evidence type="ECO:0000256" key="1">
    <source>
        <dbReference type="SAM" id="MobiDB-lite"/>
    </source>
</evidence>
<name>A0A5B7YB83_9ALTE</name>
<dbReference type="KEGG" id="salk:FBQ74_04710"/>
<gene>
    <name evidence="3" type="ORF">FBQ74_04710</name>
</gene>
<evidence type="ECO:0000313" key="4">
    <source>
        <dbReference type="Proteomes" id="UP000304912"/>
    </source>
</evidence>
<reference evidence="3 4" key="1">
    <citation type="submission" date="2019-04" db="EMBL/GenBank/DDBJ databases">
        <title>Salinimonas iocasae sp. nov., a halophilic bacterium isolated from the outer tube casing of tubeworms in Okinawa Trough.</title>
        <authorList>
            <person name="Zhang H."/>
            <person name="Wang H."/>
            <person name="Li C."/>
        </authorList>
    </citation>
    <scope>NUCLEOTIDE SEQUENCE [LARGE SCALE GENOMIC DNA]</scope>
    <source>
        <strain evidence="3 4">KX18D6</strain>
    </source>
</reference>
<feature type="domain" description="Antitoxin Xre/MbcA/ParS-like toxin-binding" evidence="2">
    <location>
        <begin position="12"/>
        <end position="48"/>
    </location>
</feature>
<evidence type="ECO:0000259" key="2">
    <source>
        <dbReference type="Pfam" id="PF09722"/>
    </source>
</evidence>
<dbReference type="Proteomes" id="UP000304912">
    <property type="component" value="Chromosome"/>
</dbReference>
<dbReference type="InterPro" id="IPR024467">
    <property type="entry name" value="Xre/MbcA/ParS-like_toxin-bd"/>
</dbReference>
<evidence type="ECO:0000313" key="3">
    <source>
        <dbReference type="EMBL" id="QCZ92824.1"/>
    </source>
</evidence>
<dbReference type="OrthoDB" id="8595277at2"/>
<dbReference type="RefSeq" id="WP_139755573.1">
    <property type="nucleotide sequence ID" value="NZ_CP039852.1"/>
</dbReference>
<proteinExistence type="predicted"/>
<dbReference type="Pfam" id="PF09722">
    <property type="entry name" value="Xre_MbcA_ParS_C"/>
    <property type="match status" value="1"/>
</dbReference>
<organism evidence="3 4">
    <name type="scientific">Salinimonas iocasae</name>
    <dbReference type="NCBI Taxonomy" id="2572577"/>
    <lineage>
        <taxon>Bacteria</taxon>
        <taxon>Pseudomonadati</taxon>
        <taxon>Pseudomonadota</taxon>
        <taxon>Gammaproteobacteria</taxon>
        <taxon>Alteromonadales</taxon>
        <taxon>Alteromonadaceae</taxon>
        <taxon>Alteromonas/Salinimonas group</taxon>
        <taxon>Salinimonas</taxon>
    </lineage>
</organism>
<sequence>MKLITKDYLLSQLAEFFEGDRSMMDEWLHTPLPVLGGERPTDFMDTKETSKTTGGNW</sequence>
<feature type="region of interest" description="Disordered" evidence="1">
    <location>
        <begin position="38"/>
        <end position="57"/>
    </location>
</feature>
<feature type="compositionally biased region" description="Basic and acidic residues" evidence="1">
    <location>
        <begin position="39"/>
        <end position="50"/>
    </location>
</feature>